<dbReference type="OrthoDB" id="10018191at2759"/>
<name>A0A8H3ELS8_9LECA</name>
<comment type="caution">
    <text evidence="4">The sequence shown here is derived from an EMBL/GenBank/DDBJ whole genome shotgun (WGS) entry which is preliminary data.</text>
</comment>
<evidence type="ECO:0000313" key="4">
    <source>
        <dbReference type="EMBL" id="CAF9907728.1"/>
    </source>
</evidence>
<feature type="compositionally biased region" description="Low complexity" evidence="2">
    <location>
        <begin position="100"/>
        <end position="109"/>
    </location>
</feature>
<feature type="domain" description="C2H2-type" evidence="3">
    <location>
        <begin position="375"/>
        <end position="403"/>
    </location>
</feature>
<dbReference type="InterPro" id="IPR013087">
    <property type="entry name" value="Znf_C2H2_type"/>
</dbReference>
<organism evidence="4 5">
    <name type="scientific">Alectoria fallacina</name>
    <dbReference type="NCBI Taxonomy" id="1903189"/>
    <lineage>
        <taxon>Eukaryota</taxon>
        <taxon>Fungi</taxon>
        <taxon>Dikarya</taxon>
        <taxon>Ascomycota</taxon>
        <taxon>Pezizomycotina</taxon>
        <taxon>Lecanoromycetes</taxon>
        <taxon>OSLEUM clade</taxon>
        <taxon>Lecanoromycetidae</taxon>
        <taxon>Lecanorales</taxon>
        <taxon>Lecanorineae</taxon>
        <taxon>Parmeliaceae</taxon>
        <taxon>Alectoria</taxon>
    </lineage>
</organism>
<feature type="region of interest" description="Disordered" evidence="2">
    <location>
        <begin position="87"/>
        <end position="148"/>
    </location>
</feature>
<sequence length="618" mass="69509">MFGPMSLLELDDDFSLNGSKRTYGSLANVAECVNPQCTDKRYGTTQLEFTTPEPSPTGVTPRRESFALSENRSTYFSNSSASSFLSLSGRGTPSQLTPGSSASSSRRQSMLLPESQQCYFSSPSSRPQRPKRAAATDQCPLQESSPGSYIASTDAESLITDGAAVCTPGGEFTMVIDGYTGRAPRQWQSYGPQNDTLPLYERAAQPAQIDESTIWGRGLGTDFSIPMAAPTSHTLEPGQPLFGDTQPTIFGAVSQPNTAAYDSADSSSPNAPSLEPPFELCPGEYDPEVEFADDYMVSNAPTVRRSYLPIRQPPKDSSHNSKRSRGSPLKIYTLSPSSDDELEYDHAASPIFKSRNRRQKQRQGTAYKIEKDKPHRCRCCPYACNRPEHLRRHEESKHRGEDLIMLPCAFPGCKDRKLDKHREIIARFDNLKAHYTKTHFKYGSTEKGGKNERKSMKAAQEMGLSIYDQRWTLLLHEKMNVNHEIEDFLHVWKMLGYSIRETRDTRVKDVAPDWPAPEDETLQRYDPRWKALWNGTLTFDQAMDVGKDMKESEAQGLLGVTMLETEEMGIKHLDVRWVHMDNGRMSVEQSEKLGVKQRNPVWKDLIARRKARGWVGKF</sequence>
<gene>
    <name evidence="4" type="ORF">ALECFALPRED_003792</name>
</gene>
<dbReference type="PROSITE" id="PS50157">
    <property type="entry name" value="ZINC_FINGER_C2H2_2"/>
    <property type="match status" value="1"/>
</dbReference>
<keyword evidence="1" id="KW-0863">Zinc-finger</keyword>
<reference evidence="4" key="1">
    <citation type="submission" date="2021-03" db="EMBL/GenBank/DDBJ databases">
        <authorList>
            <person name="Tagirdzhanova G."/>
        </authorList>
    </citation>
    <scope>NUCLEOTIDE SEQUENCE</scope>
</reference>
<dbReference type="PROSITE" id="PS00028">
    <property type="entry name" value="ZINC_FINGER_C2H2_1"/>
    <property type="match status" value="1"/>
</dbReference>
<dbReference type="AlphaFoldDB" id="A0A8H3ELS8"/>
<accession>A0A8H3ELS8</accession>
<evidence type="ECO:0000259" key="3">
    <source>
        <dbReference type="PROSITE" id="PS50157"/>
    </source>
</evidence>
<feature type="compositionally biased region" description="Low complexity" evidence="2">
    <location>
        <begin position="259"/>
        <end position="273"/>
    </location>
</feature>
<proteinExistence type="predicted"/>
<protein>
    <recommendedName>
        <fullName evidence="3">C2H2-type domain-containing protein</fullName>
    </recommendedName>
</protein>
<dbReference type="EMBL" id="CAJPDR010000023">
    <property type="protein sequence ID" value="CAF9907728.1"/>
    <property type="molecule type" value="Genomic_DNA"/>
</dbReference>
<keyword evidence="1" id="KW-0862">Zinc</keyword>
<evidence type="ECO:0000256" key="2">
    <source>
        <dbReference type="SAM" id="MobiDB-lite"/>
    </source>
</evidence>
<keyword evidence="5" id="KW-1185">Reference proteome</keyword>
<dbReference type="Proteomes" id="UP000664203">
    <property type="component" value="Unassembled WGS sequence"/>
</dbReference>
<feature type="region of interest" description="Disordered" evidence="2">
    <location>
        <begin position="258"/>
        <end position="285"/>
    </location>
</feature>
<keyword evidence="1" id="KW-0479">Metal-binding</keyword>
<feature type="region of interest" description="Disordered" evidence="2">
    <location>
        <begin position="306"/>
        <end position="331"/>
    </location>
</feature>
<evidence type="ECO:0000256" key="1">
    <source>
        <dbReference type="PROSITE-ProRule" id="PRU00042"/>
    </source>
</evidence>
<evidence type="ECO:0000313" key="5">
    <source>
        <dbReference type="Proteomes" id="UP000664203"/>
    </source>
</evidence>
<feature type="compositionally biased region" description="Polar residues" evidence="2">
    <location>
        <begin position="139"/>
        <end position="148"/>
    </location>
</feature>
<dbReference type="GO" id="GO:0008270">
    <property type="term" value="F:zinc ion binding"/>
    <property type="evidence" value="ECO:0007669"/>
    <property type="project" value="UniProtKB-KW"/>
</dbReference>